<feature type="signal peptide" evidence="1">
    <location>
        <begin position="1"/>
        <end position="25"/>
    </location>
</feature>
<organism evidence="2 3">
    <name type="scientific">Paenimyroides marinum</name>
    <dbReference type="NCBI Taxonomy" id="1159016"/>
    <lineage>
        <taxon>Bacteria</taxon>
        <taxon>Pseudomonadati</taxon>
        <taxon>Bacteroidota</taxon>
        <taxon>Flavobacteriia</taxon>
        <taxon>Flavobacteriales</taxon>
        <taxon>Flavobacteriaceae</taxon>
        <taxon>Paenimyroides</taxon>
    </lineage>
</organism>
<sequence>MLFYFKNTFFAIVCTFLLPVFFAFGQTAATSYEKLWKMIDADSTPNEQKLHYLDQYLEKAQQENNLLEEYQALKKKDLYCSV</sequence>
<dbReference type="Proteomes" id="UP000199634">
    <property type="component" value="Unassembled WGS sequence"/>
</dbReference>
<name>A0A1H6L6Q7_9FLAO</name>
<protein>
    <submittedName>
        <fullName evidence="2">Uncharacterized protein</fullName>
    </submittedName>
</protein>
<proteinExistence type="predicted"/>
<feature type="chain" id="PRO_5011445449" evidence="1">
    <location>
        <begin position="26"/>
        <end position="82"/>
    </location>
</feature>
<dbReference type="RefSeq" id="WP_091098704.1">
    <property type="nucleotide sequence ID" value="NZ_FNXE01000020.1"/>
</dbReference>
<dbReference type="STRING" id="1159016.SAMN02927937_01594"/>
<keyword evidence="1" id="KW-0732">Signal</keyword>
<evidence type="ECO:0000313" key="2">
    <source>
        <dbReference type="EMBL" id="SEH81860.1"/>
    </source>
</evidence>
<gene>
    <name evidence="2" type="ORF">SAMN02927937_01594</name>
</gene>
<keyword evidence="3" id="KW-1185">Reference proteome</keyword>
<dbReference type="AlphaFoldDB" id="A0A1H6L6Q7"/>
<reference evidence="3" key="1">
    <citation type="submission" date="2016-10" db="EMBL/GenBank/DDBJ databases">
        <authorList>
            <person name="Varghese N."/>
            <person name="Submissions S."/>
        </authorList>
    </citation>
    <scope>NUCLEOTIDE SEQUENCE [LARGE SCALE GENOMIC DNA]</scope>
    <source>
        <strain evidence="3">CGMCC 1.10825</strain>
    </source>
</reference>
<evidence type="ECO:0000313" key="3">
    <source>
        <dbReference type="Proteomes" id="UP000199634"/>
    </source>
</evidence>
<dbReference type="EMBL" id="FNXE01000020">
    <property type="protein sequence ID" value="SEH81860.1"/>
    <property type="molecule type" value="Genomic_DNA"/>
</dbReference>
<evidence type="ECO:0000256" key="1">
    <source>
        <dbReference type="SAM" id="SignalP"/>
    </source>
</evidence>
<accession>A0A1H6L6Q7</accession>